<gene>
    <name evidence="1" type="ORF">E9998_07285</name>
</gene>
<accession>A0A4V4HPJ5</accession>
<comment type="caution">
    <text evidence="1">The sequence shown here is derived from an EMBL/GenBank/DDBJ whole genome shotgun (WGS) entry which is preliminary data.</text>
</comment>
<dbReference type="OrthoDB" id="8482021at2"/>
<name>A0A4V4HPJ5_9ACTN</name>
<evidence type="ECO:0000313" key="1">
    <source>
        <dbReference type="EMBL" id="THV30166.1"/>
    </source>
</evidence>
<protein>
    <submittedName>
        <fullName evidence="1">Uncharacterized protein</fullName>
    </submittedName>
</protein>
<dbReference type="AlphaFoldDB" id="A0A4V4HPJ5"/>
<proteinExistence type="predicted"/>
<dbReference type="RefSeq" id="WP_136529039.1">
    <property type="nucleotide sequence ID" value="NZ_STGX01000004.1"/>
</dbReference>
<organism evidence="1 2">
    <name type="scientific">Glycomyces paridis</name>
    <dbReference type="NCBI Taxonomy" id="2126555"/>
    <lineage>
        <taxon>Bacteria</taxon>
        <taxon>Bacillati</taxon>
        <taxon>Actinomycetota</taxon>
        <taxon>Actinomycetes</taxon>
        <taxon>Glycomycetales</taxon>
        <taxon>Glycomycetaceae</taxon>
        <taxon>Glycomyces</taxon>
    </lineage>
</organism>
<reference evidence="1 2" key="1">
    <citation type="journal article" date="2018" name="Int. J. Syst. Evol. Microbiol.">
        <title>Glycomyces paridis sp. nov., isolated from the medicinal plant Paris polyphylla.</title>
        <authorList>
            <person name="Fang X.M."/>
            <person name="Bai J.L."/>
            <person name="Su J."/>
            <person name="Zhao L.L."/>
            <person name="Liu H.Y."/>
            <person name="Ma B.P."/>
            <person name="Zhang Y.Q."/>
            <person name="Yu L.Y."/>
        </authorList>
    </citation>
    <scope>NUCLEOTIDE SEQUENCE [LARGE SCALE GENOMIC DNA]</scope>
    <source>
        <strain evidence="1 2">CPCC 204357</strain>
    </source>
</reference>
<keyword evidence="2" id="KW-1185">Reference proteome</keyword>
<dbReference type="Proteomes" id="UP000305792">
    <property type="component" value="Unassembled WGS sequence"/>
</dbReference>
<sequence length="250" mass="28287">MSMVERLGAQVRLAPFPGVAGAWTVLAHEPEVRTHYLAGPEGRSLFRVDARTETAEADLRRFFRFAHQHAHELAEAVPTAAVGGLRLDGYGCDTAISVLPSAAELRPTNGRDPGVDAHVYGLFPGWQCEVTLTESEAAAYNLYRRGPDHARWDREPEPFIAVTFAYRDPGDYWTTYDRPVTVDMNRMVWIFKRVMEADHGWVRCENYTHKAVKTTWDRKLGLVWDAGSTDVPVDPEEIRPRLWSFTTTGR</sequence>
<evidence type="ECO:0000313" key="2">
    <source>
        <dbReference type="Proteomes" id="UP000305792"/>
    </source>
</evidence>
<dbReference type="EMBL" id="STGX01000004">
    <property type="protein sequence ID" value="THV30166.1"/>
    <property type="molecule type" value="Genomic_DNA"/>
</dbReference>